<comment type="caution">
    <text evidence="1">The sequence shown here is derived from an EMBL/GenBank/DDBJ whole genome shotgun (WGS) entry which is preliminary data.</text>
</comment>
<protein>
    <submittedName>
        <fullName evidence="1">Uncharacterized protein</fullName>
    </submittedName>
</protein>
<dbReference type="Proteomes" id="UP001371456">
    <property type="component" value="Unassembled WGS sequence"/>
</dbReference>
<organism evidence="1 2">
    <name type="scientific">Solanum bulbocastanum</name>
    <name type="common">Wild potato</name>
    <dbReference type="NCBI Taxonomy" id="147425"/>
    <lineage>
        <taxon>Eukaryota</taxon>
        <taxon>Viridiplantae</taxon>
        <taxon>Streptophyta</taxon>
        <taxon>Embryophyta</taxon>
        <taxon>Tracheophyta</taxon>
        <taxon>Spermatophyta</taxon>
        <taxon>Magnoliopsida</taxon>
        <taxon>eudicotyledons</taxon>
        <taxon>Gunneridae</taxon>
        <taxon>Pentapetalae</taxon>
        <taxon>asterids</taxon>
        <taxon>lamiids</taxon>
        <taxon>Solanales</taxon>
        <taxon>Solanaceae</taxon>
        <taxon>Solanoideae</taxon>
        <taxon>Solaneae</taxon>
        <taxon>Solanum</taxon>
    </lineage>
</organism>
<dbReference type="AlphaFoldDB" id="A0AAN8U8G5"/>
<gene>
    <name evidence="1" type="ORF">RDI58_000932</name>
</gene>
<proteinExistence type="predicted"/>
<evidence type="ECO:0000313" key="1">
    <source>
        <dbReference type="EMBL" id="KAK6803148.1"/>
    </source>
</evidence>
<dbReference type="EMBL" id="JBANQN010000001">
    <property type="protein sequence ID" value="KAK6803148.1"/>
    <property type="molecule type" value="Genomic_DNA"/>
</dbReference>
<accession>A0AAN8U8G5</accession>
<sequence>MKCISFDRDIIDINLQKMARIYFELGGDSSLKQAFRSSLPKMLVGHAMAIIKDRFKSITIPHIGYIMQAIFQPLDCIYQKRSILKQVIQNNPALDKVCTRSYLVTKSDCSCPSRRARQKTVKQYWRFKVTRVPNNRYRMTRHIKFFRRKSLGNYRKNDQCFIYNKYGHFAKNFPHSTRSIKNYGLEFMS</sequence>
<keyword evidence="2" id="KW-1185">Reference proteome</keyword>
<evidence type="ECO:0000313" key="2">
    <source>
        <dbReference type="Proteomes" id="UP001371456"/>
    </source>
</evidence>
<reference evidence="1 2" key="1">
    <citation type="submission" date="2024-02" db="EMBL/GenBank/DDBJ databases">
        <title>de novo genome assembly of Solanum bulbocastanum strain 11H21.</title>
        <authorList>
            <person name="Hosaka A.J."/>
        </authorList>
    </citation>
    <scope>NUCLEOTIDE SEQUENCE [LARGE SCALE GENOMIC DNA]</scope>
    <source>
        <tissue evidence="1">Young leaves</tissue>
    </source>
</reference>
<name>A0AAN8U8G5_SOLBU</name>